<dbReference type="NCBIfam" id="TIGR00005">
    <property type="entry name" value="rluA_subfam"/>
    <property type="match status" value="1"/>
</dbReference>
<dbReference type="InterPro" id="IPR006224">
    <property type="entry name" value="PsdUridine_synth_RluA-like_CS"/>
</dbReference>
<evidence type="ECO:0000256" key="1">
    <source>
        <dbReference type="ARBA" id="ARBA00010876"/>
    </source>
</evidence>
<dbReference type="GO" id="GO:0003723">
    <property type="term" value="F:RNA binding"/>
    <property type="evidence" value="ECO:0007669"/>
    <property type="project" value="UniProtKB-KW"/>
</dbReference>
<dbReference type="CDD" id="cd02869">
    <property type="entry name" value="PseudoU_synth_RluA_like"/>
    <property type="match status" value="1"/>
</dbReference>
<evidence type="ECO:0000256" key="6">
    <source>
        <dbReference type="PIRSR" id="PIRSR606225-1"/>
    </source>
</evidence>
<dbReference type="PROSITE" id="PS50889">
    <property type="entry name" value="S4"/>
    <property type="match status" value="1"/>
</dbReference>
<keyword evidence="2 7" id="KW-0694">RNA-binding</keyword>
<evidence type="ECO:0000256" key="8">
    <source>
        <dbReference type="RuleBase" id="RU362028"/>
    </source>
</evidence>
<organism evidence="11">
    <name type="scientific">uncultured Alphaproteobacteria bacterium</name>
    <dbReference type="NCBI Taxonomy" id="91750"/>
    <lineage>
        <taxon>Bacteria</taxon>
        <taxon>Pseudomonadati</taxon>
        <taxon>Pseudomonadota</taxon>
        <taxon>Alphaproteobacteria</taxon>
        <taxon>environmental samples</taxon>
    </lineage>
</organism>
<protein>
    <recommendedName>
        <fullName evidence="8">Pseudouridine synthase</fullName>
        <ecNumber evidence="8">5.4.99.-</ecNumber>
    </recommendedName>
</protein>
<dbReference type="Pfam" id="PF00849">
    <property type="entry name" value="PseudoU_synth_2"/>
    <property type="match status" value="1"/>
</dbReference>
<name>A0A6G8F1W3_9PROT</name>
<dbReference type="InterPro" id="IPR006225">
    <property type="entry name" value="PsdUridine_synth_RluC/D"/>
</dbReference>
<feature type="domain" description="RNA-binding S4" evidence="10">
    <location>
        <begin position="21"/>
        <end position="66"/>
    </location>
</feature>
<sequence length="331" mass="36243">MKIDDNNLYFSVPVTPEQRGQRLDKFLSAVLPEFSRSMLQKLIASGNVSMDENVICENDFKVRAGDSFCIMVPEAAEADPQPQDIALDIIYEDGDLIVVNKPAGMTVHPAPGAQDGTLVNALLFHCRDKLSGVGGVKRPGIVHRIDKDTSGLLVVAKNDAAHKGLSEQFFKHSIERTYYAVVYGMPQPLSGVIEGNIARSRFDRKKMALVAIGGKHAVTHYQTVSSHNGEVSLVKCNLETGRTHQIRVHMSSIGCNLVGDKVYEKSGKTQIKGLEPDIKSFINAFPRQALHAASLGFEHPVKGGWLQFEAPFPPDMVEILVRCALKIVSTP</sequence>
<evidence type="ECO:0000259" key="10">
    <source>
        <dbReference type="Pfam" id="PF01479"/>
    </source>
</evidence>
<evidence type="ECO:0000256" key="2">
    <source>
        <dbReference type="ARBA" id="ARBA00022884"/>
    </source>
</evidence>
<dbReference type="InterPro" id="IPR002942">
    <property type="entry name" value="S4_RNA-bd"/>
</dbReference>
<dbReference type="CDD" id="cd00165">
    <property type="entry name" value="S4"/>
    <property type="match status" value="1"/>
</dbReference>
<evidence type="ECO:0000259" key="9">
    <source>
        <dbReference type="Pfam" id="PF00849"/>
    </source>
</evidence>
<comment type="catalytic activity">
    <reaction evidence="8">
        <text>a uridine in RNA = a pseudouridine in RNA</text>
        <dbReference type="Rhea" id="RHEA:48348"/>
        <dbReference type="Rhea" id="RHEA-COMP:12068"/>
        <dbReference type="Rhea" id="RHEA-COMP:12069"/>
        <dbReference type="ChEBI" id="CHEBI:65314"/>
        <dbReference type="ChEBI" id="CHEBI:65315"/>
    </reaction>
</comment>
<feature type="domain" description="Pseudouridine synthase RsuA/RluA-like" evidence="9">
    <location>
        <begin position="95"/>
        <end position="252"/>
    </location>
</feature>
<keyword evidence="3 8" id="KW-0413">Isomerase</keyword>
<gene>
    <name evidence="11" type="ORF">PlAlph_0280</name>
</gene>
<dbReference type="InterPro" id="IPR020103">
    <property type="entry name" value="PsdUridine_synth_cat_dom_sf"/>
</dbReference>
<dbReference type="SUPFAM" id="SSF55120">
    <property type="entry name" value="Pseudouridine synthase"/>
    <property type="match status" value="1"/>
</dbReference>
<proteinExistence type="inferred from homology"/>
<evidence type="ECO:0000256" key="7">
    <source>
        <dbReference type="PROSITE-ProRule" id="PRU00182"/>
    </source>
</evidence>
<dbReference type="EC" id="5.4.99.-" evidence="8"/>
<evidence type="ECO:0000256" key="4">
    <source>
        <dbReference type="ARBA" id="ARBA00036882"/>
    </source>
</evidence>
<dbReference type="GO" id="GO:0160140">
    <property type="term" value="F:23S rRNA pseudouridine(1911/1915/1917) synthase activity"/>
    <property type="evidence" value="ECO:0007669"/>
    <property type="project" value="UniProtKB-EC"/>
</dbReference>
<dbReference type="PROSITE" id="PS01129">
    <property type="entry name" value="PSI_RLU"/>
    <property type="match status" value="1"/>
</dbReference>
<dbReference type="InterPro" id="IPR006145">
    <property type="entry name" value="PsdUridine_synth_RsuA/RluA"/>
</dbReference>
<dbReference type="PANTHER" id="PTHR21600:SF44">
    <property type="entry name" value="RIBOSOMAL LARGE SUBUNIT PSEUDOURIDINE SYNTHASE D"/>
    <property type="match status" value="1"/>
</dbReference>
<evidence type="ECO:0000313" key="11">
    <source>
        <dbReference type="EMBL" id="QIM10274.1"/>
    </source>
</evidence>
<dbReference type="AlphaFoldDB" id="A0A6G8F1W3"/>
<dbReference type="Pfam" id="PF01479">
    <property type="entry name" value="S4"/>
    <property type="match status" value="1"/>
</dbReference>
<feature type="active site" evidence="6">
    <location>
        <position position="146"/>
    </location>
</feature>
<accession>A0A6G8F1W3</accession>
<comment type="catalytic activity">
    <reaction evidence="4">
        <text>uridine(1911/1915/1917) in 23S rRNA = pseudouridine(1911/1915/1917) in 23S rRNA</text>
        <dbReference type="Rhea" id="RHEA:42524"/>
        <dbReference type="Rhea" id="RHEA-COMP:10097"/>
        <dbReference type="Rhea" id="RHEA-COMP:10098"/>
        <dbReference type="ChEBI" id="CHEBI:65314"/>
        <dbReference type="ChEBI" id="CHEBI:65315"/>
        <dbReference type="EC" id="5.4.99.23"/>
    </reaction>
</comment>
<dbReference type="SUPFAM" id="SSF55174">
    <property type="entry name" value="Alpha-L RNA-binding motif"/>
    <property type="match status" value="1"/>
</dbReference>
<evidence type="ECO:0000256" key="3">
    <source>
        <dbReference type="ARBA" id="ARBA00023235"/>
    </source>
</evidence>
<dbReference type="Gene3D" id="3.30.2350.10">
    <property type="entry name" value="Pseudouridine synthase"/>
    <property type="match status" value="1"/>
</dbReference>
<comment type="similarity">
    <text evidence="1 8">Belongs to the pseudouridine synthase RluA family.</text>
</comment>
<dbReference type="InterPro" id="IPR050188">
    <property type="entry name" value="RluA_PseudoU_synthase"/>
</dbReference>
<dbReference type="FunFam" id="3.30.2350.10:FF:000006">
    <property type="entry name" value="Pseudouridine synthase"/>
    <property type="match status" value="1"/>
</dbReference>
<evidence type="ECO:0000256" key="5">
    <source>
        <dbReference type="ARBA" id="ARBA00056072"/>
    </source>
</evidence>
<comment type="function">
    <text evidence="5">Responsible for synthesis of pseudouridine from uracil at positions 1911, 1915 and 1917 in 23S ribosomal RNA.</text>
</comment>
<dbReference type="GO" id="GO:0000455">
    <property type="term" value="P:enzyme-directed rRNA pseudouridine synthesis"/>
    <property type="evidence" value="ECO:0007669"/>
    <property type="project" value="UniProtKB-ARBA"/>
</dbReference>
<dbReference type="EMBL" id="MN990728">
    <property type="protein sequence ID" value="QIM10274.1"/>
    <property type="molecule type" value="Genomic_DNA"/>
</dbReference>
<dbReference type="InterPro" id="IPR036986">
    <property type="entry name" value="S4_RNA-bd_sf"/>
</dbReference>
<dbReference type="Gene3D" id="3.10.290.10">
    <property type="entry name" value="RNA-binding S4 domain"/>
    <property type="match status" value="1"/>
</dbReference>
<dbReference type="PANTHER" id="PTHR21600">
    <property type="entry name" value="MITOCHONDRIAL RNA PSEUDOURIDINE SYNTHASE"/>
    <property type="match status" value="1"/>
</dbReference>
<reference evidence="11" key="1">
    <citation type="journal article" date="2020" name="J. ISSAAS">
        <title>Lactobacilli and other gastrointestinal microbiota of Peromyscus leucopus, reservoir host for agents of Lyme disease and other zoonoses in North America.</title>
        <authorList>
            <person name="Milovic A."/>
            <person name="Bassam K."/>
            <person name="Shao H."/>
            <person name="Chatzistamou I."/>
            <person name="Tufts D.M."/>
            <person name="Diuk-Wasser M."/>
            <person name="Barbour A.G."/>
        </authorList>
    </citation>
    <scope>NUCLEOTIDE SEQUENCE</scope>
    <source>
        <strain evidence="11">LL90</strain>
    </source>
</reference>